<dbReference type="InterPro" id="IPR019791">
    <property type="entry name" value="Haem_peroxidase_animal"/>
</dbReference>
<evidence type="ECO:0000256" key="4">
    <source>
        <dbReference type="ARBA" id="ARBA00023180"/>
    </source>
</evidence>
<evidence type="ECO:0000313" key="6">
    <source>
        <dbReference type="RefSeq" id="XP_014671363.1"/>
    </source>
</evidence>
<dbReference type="SUPFAM" id="SSF48113">
    <property type="entry name" value="Heme-dependent peroxidases"/>
    <property type="match status" value="1"/>
</dbReference>
<evidence type="ECO:0000313" key="5">
    <source>
        <dbReference type="Proteomes" id="UP000695022"/>
    </source>
</evidence>
<keyword evidence="3" id="KW-0575">Peroxidase</keyword>
<proteinExistence type="predicted"/>
<reference evidence="6" key="1">
    <citation type="submission" date="2025-08" db="UniProtKB">
        <authorList>
            <consortium name="RefSeq"/>
        </authorList>
    </citation>
    <scope>IDENTIFICATION</scope>
</reference>
<evidence type="ECO:0000256" key="3">
    <source>
        <dbReference type="ARBA" id="ARBA00022559"/>
    </source>
</evidence>
<sequence>MKTDDEALADSHPINLDDTFFTPDLLDETGDYKGIDSITRGVCRGISEKGDRYITDALRDKLFRGHGETFGFDLAAFNIQRGRDHGLLPYNEMQNACDSSKPKFTSFQDLVDRGVMEERTMGKLEEVYA</sequence>
<protein>
    <submittedName>
        <fullName evidence="6">Lactoperoxidase-like</fullName>
    </submittedName>
</protein>
<dbReference type="PANTHER" id="PTHR11475:SF4">
    <property type="entry name" value="CHORION PEROXIDASE"/>
    <property type="match status" value="1"/>
</dbReference>
<keyword evidence="2" id="KW-0964">Secreted</keyword>
<dbReference type="InterPro" id="IPR037120">
    <property type="entry name" value="Haem_peroxidase_sf_animal"/>
</dbReference>
<dbReference type="Gene3D" id="1.10.640.10">
    <property type="entry name" value="Haem peroxidase domain superfamily, animal type"/>
    <property type="match status" value="1"/>
</dbReference>
<dbReference type="Proteomes" id="UP000695022">
    <property type="component" value="Unplaced"/>
</dbReference>
<dbReference type="GeneID" id="106812102"/>
<dbReference type="PROSITE" id="PS50292">
    <property type="entry name" value="PEROXIDASE_3"/>
    <property type="match status" value="1"/>
</dbReference>
<dbReference type="InterPro" id="IPR010255">
    <property type="entry name" value="Haem_peroxidase_sf"/>
</dbReference>
<keyword evidence="5" id="KW-1185">Reference proteome</keyword>
<evidence type="ECO:0000256" key="2">
    <source>
        <dbReference type="ARBA" id="ARBA00022525"/>
    </source>
</evidence>
<accession>A0ABM1EGP2</accession>
<organism evidence="5 6">
    <name type="scientific">Priapulus caudatus</name>
    <name type="common">Priapulid worm</name>
    <dbReference type="NCBI Taxonomy" id="37621"/>
    <lineage>
        <taxon>Eukaryota</taxon>
        <taxon>Metazoa</taxon>
        <taxon>Ecdysozoa</taxon>
        <taxon>Scalidophora</taxon>
        <taxon>Priapulida</taxon>
        <taxon>Priapulimorpha</taxon>
        <taxon>Priapulimorphida</taxon>
        <taxon>Priapulidae</taxon>
        <taxon>Priapulus</taxon>
    </lineage>
</organism>
<dbReference type="Pfam" id="PF03098">
    <property type="entry name" value="An_peroxidase"/>
    <property type="match status" value="1"/>
</dbReference>
<keyword evidence="4" id="KW-0325">Glycoprotein</keyword>
<gene>
    <name evidence="6" type="primary">LOC106812102</name>
</gene>
<dbReference type="RefSeq" id="XP_014671363.1">
    <property type="nucleotide sequence ID" value="XM_014815877.1"/>
</dbReference>
<evidence type="ECO:0000256" key="1">
    <source>
        <dbReference type="ARBA" id="ARBA00004613"/>
    </source>
</evidence>
<comment type="subcellular location">
    <subcellularLocation>
        <location evidence="1">Secreted</location>
    </subcellularLocation>
</comment>
<keyword evidence="3" id="KW-0560">Oxidoreductase</keyword>
<name>A0ABM1EGP2_PRICU</name>
<dbReference type="PANTHER" id="PTHR11475">
    <property type="entry name" value="OXIDASE/PEROXIDASE"/>
    <property type="match status" value="1"/>
</dbReference>